<dbReference type="SUPFAM" id="SSF53300">
    <property type="entry name" value="vWA-like"/>
    <property type="match status" value="1"/>
</dbReference>
<accession>A0A5B8Y208</accession>
<feature type="compositionally biased region" description="Gly residues" evidence="1">
    <location>
        <begin position="67"/>
        <end position="79"/>
    </location>
</feature>
<feature type="chain" id="PRO_5030106270" evidence="2">
    <location>
        <begin position="25"/>
        <end position="415"/>
    </location>
</feature>
<sequence>MAARHAKWLAVLTCAAGLVLGACSDDDAGSANNGGSNNGGQNNGQTDGGGNNGGDATTGDAVADGSGADGSGADGGGNNGDTCPTTTFSEVYQPNVYLLVDRSSSMEGEPMTQAKAGLDAVADSLSGRIRLGVGAYPFPSAGCGVNDMIEVGTNSAADLKGAWAGLTAAGGTPTGQAIYEVRTRNLLSETGDTNDDKREKALVVITDGDPTVCEDEHPHLSEAQTLAAEGVPIFVVGFRSEANPDKLDALAEAGGTDAPGSNRFYTANSTSELADAVRNISTDVIACSQTLDSAPASADLISVEIDNQPVPQDGSDGFTYDPGTATLSVHGSWCDTLQDAAADGTVMAVTVNCAGCTPAGNSCSADGDCCSGTCIDGTCGTQCQPLGGTCADNGDCCGEGTCAIEEGLTGTCIGG</sequence>
<dbReference type="PROSITE" id="PS50234">
    <property type="entry name" value="VWFA"/>
    <property type="match status" value="1"/>
</dbReference>
<proteinExistence type="predicted"/>
<evidence type="ECO:0000313" key="5">
    <source>
        <dbReference type="Proteomes" id="UP000315995"/>
    </source>
</evidence>
<protein>
    <submittedName>
        <fullName evidence="4">VWA domain-containing protein</fullName>
    </submittedName>
</protein>
<dbReference type="Proteomes" id="UP000315995">
    <property type="component" value="Chromosome"/>
</dbReference>
<feature type="compositionally biased region" description="Gly residues" evidence="1">
    <location>
        <begin position="36"/>
        <end position="53"/>
    </location>
</feature>
<reference evidence="4 5" key="1">
    <citation type="submission" date="2019-06" db="EMBL/GenBank/DDBJ databases">
        <title>Persicimonas caeni gen. nov., sp. nov., a predatory bacterium isolated from solar saltern.</title>
        <authorList>
            <person name="Wang S."/>
        </authorList>
    </citation>
    <scope>NUCLEOTIDE SEQUENCE [LARGE SCALE GENOMIC DNA]</scope>
    <source>
        <strain evidence="4 5">YN101</strain>
    </source>
</reference>
<feature type="compositionally biased region" description="Low complexity" evidence="1">
    <location>
        <begin position="54"/>
        <end position="66"/>
    </location>
</feature>
<feature type="signal peptide" evidence="2">
    <location>
        <begin position="1"/>
        <end position="24"/>
    </location>
</feature>
<dbReference type="Pfam" id="PF00092">
    <property type="entry name" value="VWA"/>
    <property type="match status" value="1"/>
</dbReference>
<organism evidence="4 5">
    <name type="scientific">Persicimonas caeni</name>
    <dbReference type="NCBI Taxonomy" id="2292766"/>
    <lineage>
        <taxon>Bacteria</taxon>
        <taxon>Deltaproteobacteria</taxon>
        <taxon>Bradymonadales</taxon>
        <taxon>Bradymonadaceae</taxon>
        <taxon>Persicimonas</taxon>
    </lineage>
</organism>
<evidence type="ECO:0000259" key="3">
    <source>
        <dbReference type="PROSITE" id="PS50234"/>
    </source>
</evidence>
<accession>A0A4Y6PR02</accession>
<evidence type="ECO:0000313" key="4">
    <source>
        <dbReference type="EMBL" id="QDG50754.1"/>
    </source>
</evidence>
<dbReference type="InterPro" id="IPR002035">
    <property type="entry name" value="VWF_A"/>
</dbReference>
<dbReference type="OrthoDB" id="5540827at2"/>
<dbReference type="CDD" id="cd00198">
    <property type="entry name" value="vWFA"/>
    <property type="match status" value="1"/>
</dbReference>
<evidence type="ECO:0000256" key="2">
    <source>
        <dbReference type="SAM" id="SignalP"/>
    </source>
</evidence>
<dbReference type="InterPro" id="IPR036465">
    <property type="entry name" value="vWFA_dom_sf"/>
</dbReference>
<dbReference type="SMART" id="SM00327">
    <property type="entry name" value="VWA"/>
    <property type="match status" value="1"/>
</dbReference>
<keyword evidence="2" id="KW-0732">Signal</keyword>
<gene>
    <name evidence="4" type="ORF">FIV42_08425</name>
</gene>
<dbReference type="AlphaFoldDB" id="A0A4Y6PR02"/>
<evidence type="ECO:0000256" key="1">
    <source>
        <dbReference type="SAM" id="MobiDB-lite"/>
    </source>
</evidence>
<name>A0A4Y6PR02_PERCE</name>
<feature type="domain" description="VWFA" evidence="3">
    <location>
        <begin position="95"/>
        <end position="280"/>
    </location>
</feature>
<dbReference type="EMBL" id="CP041186">
    <property type="protein sequence ID" value="QDG50754.1"/>
    <property type="molecule type" value="Genomic_DNA"/>
</dbReference>
<dbReference type="PROSITE" id="PS51257">
    <property type="entry name" value="PROKAR_LIPOPROTEIN"/>
    <property type="match status" value="1"/>
</dbReference>
<dbReference type="Gene3D" id="3.40.50.410">
    <property type="entry name" value="von Willebrand factor, type A domain"/>
    <property type="match status" value="1"/>
</dbReference>
<feature type="region of interest" description="Disordered" evidence="1">
    <location>
        <begin position="33"/>
        <end position="87"/>
    </location>
</feature>
<keyword evidence="5" id="KW-1185">Reference proteome</keyword>
<dbReference type="RefSeq" id="WP_141197246.1">
    <property type="nucleotide sequence ID" value="NZ_CP041186.1"/>
</dbReference>